<dbReference type="AlphaFoldDB" id="A0AAW8WPN2"/>
<comment type="caution">
    <text evidence="2">The sequence shown here is derived from an EMBL/GenBank/DDBJ whole genome shotgun (WGS) entry which is preliminary data.</text>
</comment>
<evidence type="ECO:0000313" key="2">
    <source>
        <dbReference type="EMBL" id="MDT9610181.1"/>
    </source>
</evidence>
<name>A0AAW8WPN2_9LACO</name>
<dbReference type="EMBL" id="JAVTXN010000050">
    <property type="protein sequence ID" value="MDT9610181.1"/>
    <property type="molecule type" value="Genomic_DNA"/>
</dbReference>
<dbReference type="RefSeq" id="WP_224061659.1">
    <property type="nucleotide sequence ID" value="NZ_CP083391.1"/>
</dbReference>
<dbReference type="Proteomes" id="UP001253287">
    <property type="component" value="Unassembled WGS sequence"/>
</dbReference>
<reference evidence="2" key="1">
    <citation type="submission" date="2023-08" db="EMBL/GenBank/DDBJ databases">
        <title>Lactobacillus from the Female Urinary Tract.</title>
        <authorList>
            <person name="Stegman N."/>
            <person name="Jackson B."/>
            <person name="Steiling M."/>
            <person name="Sedano C."/>
            <person name="Wolfe A."/>
            <person name="Putonti C."/>
        </authorList>
    </citation>
    <scope>NUCLEOTIDE SEQUENCE</scope>
    <source>
        <strain evidence="2">UMB5661</strain>
    </source>
</reference>
<proteinExistence type="predicted"/>
<feature type="compositionally biased region" description="Basic and acidic residues" evidence="1">
    <location>
        <begin position="252"/>
        <end position="276"/>
    </location>
</feature>
<gene>
    <name evidence="2" type="ORF">RON39_08650</name>
</gene>
<sequence>MIEYETGDNSRMFIMLAEMQQSNPSLKTDQELNQDNALAEVFYNGVHRPLKFSSQSQKVEMTDFLNGLKDHSQYLRNSNPEMKKIARDVINDTLSYQHQTDRFENRCYLQFMAIVQPDEVYGDTPEVLEKQIHEKALEKLLRQIANADGILRRADHALNPLDTFGLCEVLYKTFNRESSVKMRFEDIIRRQRFSLYTSAHQPDKLFKEVQQKIRIEAELMNHARDAMWLQQQAENEKELAKGKDYYSANGEVKQDPTIDKLNDEVKDTSPFKDPKDIFSQTNSPSLANTKQESNTDVTGNSDDSASPGGIDISGLDDLK</sequence>
<accession>A0AAW8WPN2</accession>
<evidence type="ECO:0008006" key="4">
    <source>
        <dbReference type="Google" id="ProtNLM"/>
    </source>
</evidence>
<organism evidence="2 3">
    <name type="scientific">Lactobacillus crispatus</name>
    <dbReference type="NCBI Taxonomy" id="47770"/>
    <lineage>
        <taxon>Bacteria</taxon>
        <taxon>Bacillati</taxon>
        <taxon>Bacillota</taxon>
        <taxon>Bacilli</taxon>
        <taxon>Lactobacillales</taxon>
        <taxon>Lactobacillaceae</taxon>
        <taxon>Lactobacillus</taxon>
    </lineage>
</organism>
<evidence type="ECO:0000256" key="1">
    <source>
        <dbReference type="SAM" id="MobiDB-lite"/>
    </source>
</evidence>
<evidence type="ECO:0000313" key="3">
    <source>
        <dbReference type="Proteomes" id="UP001253287"/>
    </source>
</evidence>
<protein>
    <recommendedName>
        <fullName evidence="4">Substrate of the Dot/Icm secretion system</fullName>
    </recommendedName>
</protein>
<feature type="region of interest" description="Disordered" evidence="1">
    <location>
        <begin position="246"/>
        <end position="319"/>
    </location>
</feature>
<feature type="compositionally biased region" description="Polar residues" evidence="1">
    <location>
        <begin position="278"/>
        <end position="304"/>
    </location>
</feature>